<evidence type="ECO:0000256" key="7">
    <source>
        <dbReference type="SAM" id="MobiDB-lite"/>
    </source>
</evidence>
<keyword evidence="4" id="KW-0805">Transcription regulation</keyword>
<dbReference type="PANTHER" id="PTHR48249">
    <property type="entry name" value="MEDIATOR OF RNA POLYMERASE II TRANSCRIPTION SUBUNIT 13"/>
    <property type="match status" value="1"/>
</dbReference>
<keyword evidence="3" id="KW-0678">Repressor</keyword>
<organism evidence="8 9">
    <name type="scientific">Ataeniobius toweri</name>
    <dbReference type="NCBI Taxonomy" id="208326"/>
    <lineage>
        <taxon>Eukaryota</taxon>
        <taxon>Metazoa</taxon>
        <taxon>Chordata</taxon>
        <taxon>Craniata</taxon>
        <taxon>Vertebrata</taxon>
        <taxon>Euteleostomi</taxon>
        <taxon>Actinopterygii</taxon>
        <taxon>Neopterygii</taxon>
        <taxon>Teleostei</taxon>
        <taxon>Neoteleostei</taxon>
        <taxon>Acanthomorphata</taxon>
        <taxon>Ovalentaria</taxon>
        <taxon>Atherinomorphae</taxon>
        <taxon>Cyprinodontiformes</taxon>
        <taxon>Goodeidae</taxon>
        <taxon>Ataeniobius</taxon>
    </lineage>
</organism>
<reference evidence="8 9" key="1">
    <citation type="submission" date="2021-07" db="EMBL/GenBank/DDBJ databases">
        <authorList>
            <person name="Palmer J.M."/>
        </authorList>
    </citation>
    <scope>NUCLEOTIDE SEQUENCE [LARGE SCALE GENOMIC DNA]</scope>
    <source>
        <strain evidence="8 9">AT_MEX2019</strain>
        <tissue evidence="8">Muscle</tissue>
    </source>
</reference>
<comment type="similarity">
    <text evidence="2">Belongs to the Mediator complex subunit 13 family.</text>
</comment>
<dbReference type="InterPro" id="IPR051139">
    <property type="entry name" value="Mediator_complx_sub13"/>
</dbReference>
<comment type="caution">
    <text evidence="8">The sequence shown here is derived from an EMBL/GenBank/DDBJ whole genome shotgun (WGS) entry which is preliminary data.</text>
</comment>
<dbReference type="PANTHER" id="PTHR48249:SF1">
    <property type="entry name" value="MEDIATOR OF RNA POLYMERASE II TRANSCRIPTION SUBUNIT 13-LIKE"/>
    <property type="match status" value="1"/>
</dbReference>
<keyword evidence="5" id="KW-0804">Transcription</keyword>
<feature type="compositionally biased region" description="Basic and acidic residues" evidence="7">
    <location>
        <begin position="591"/>
        <end position="603"/>
    </location>
</feature>
<evidence type="ECO:0000256" key="1">
    <source>
        <dbReference type="ARBA" id="ARBA00004123"/>
    </source>
</evidence>
<name>A0ABU7BVJ0_9TELE</name>
<feature type="compositionally biased region" description="Low complexity" evidence="7">
    <location>
        <begin position="397"/>
        <end position="416"/>
    </location>
</feature>
<dbReference type="EMBL" id="JAHUTI010069382">
    <property type="protein sequence ID" value="MED6254359.1"/>
    <property type="molecule type" value="Genomic_DNA"/>
</dbReference>
<keyword evidence="9" id="KW-1185">Reference proteome</keyword>
<evidence type="ECO:0000256" key="2">
    <source>
        <dbReference type="ARBA" id="ARBA00009354"/>
    </source>
</evidence>
<proteinExistence type="inferred from homology"/>
<accession>A0ABU7BVJ0</accession>
<keyword evidence="6" id="KW-0539">Nucleus</keyword>
<evidence type="ECO:0000256" key="3">
    <source>
        <dbReference type="ARBA" id="ARBA00022491"/>
    </source>
</evidence>
<feature type="region of interest" description="Disordered" evidence="7">
    <location>
        <begin position="323"/>
        <end position="434"/>
    </location>
</feature>
<sequence length="830" mass="91525">MRNQQRTMKTKPTNILSENKGRCLTDKGFVRVGKWFFKPHKLEEKSLGSSEHLSCSFSFFLHGESNVCTSVEIVQHQPAYHITERHIQLAQISSTPVQVILSPYGLNGTLTGQAFKMSDPAARKLMEEWSYFYPMVLPQKEGSGEKEQKEVGQAYDRSSHVAVDVIVGGVRMTYPAAFVLIAQGDLPVEQPPPVPAAQGLNKELNNCSVPLTPPTSPDQPCSADSGFVTSASNVPTPDSSMGITTFSPKHSGKKLTCQVVHQAWRECYLNQSQHVPNQLTDVIQRKEVPNEVVTWNFNDLGARAPCSCSRLKQQKVNMSTTPTATIQSCPSSSLSSGPSLYPTSLPKHKTSDKTEKADKQSKRPSVIPFHHRLSVTEESPLEQDSSGGPQLGTLVVLEPPMEPLSSLPSCKCSKSLSNERKAPESLLHSSMSPLPPTLSPHPRMQDPEVLDASVDMLACPDGNSGLGVITSETAVYTAQLRQRESGSSWWRGFRTPRTDKSDFRPTELPTEKLELMETETATVRDPLKRLYAQSHKRFKISEEKVAEHVHALGLFEQPGVEALRGTGDDPYDFKEGEIEYPFPSSKRLKGSGREAKQKSKGEEITSNGSLHDGNDAMSIFNSAPKSDDSGQEDAPSKTNPSLTEEKDLVVNISDLENILDEEDVGTVYPNQHSTKLLVSTEDRPGGKEGRVSVSYPSTVADLQRMFPTPPSLEQHPAFSPITPYRDTPSQEPPAPSGVMDHLSSLASTQLTEYMMEMEEGAASPRQDDIKPQIVSSMFAPLTCLPSQTLPPLKIPEQCYYRPSWVLLPKMEHFTPIMHPQNTAFTKDGYM</sequence>
<evidence type="ECO:0000256" key="6">
    <source>
        <dbReference type="ARBA" id="ARBA00023242"/>
    </source>
</evidence>
<evidence type="ECO:0000256" key="5">
    <source>
        <dbReference type="ARBA" id="ARBA00023163"/>
    </source>
</evidence>
<evidence type="ECO:0000313" key="8">
    <source>
        <dbReference type="EMBL" id="MED6254359.1"/>
    </source>
</evidence>
<evidence type="ECO:0000313" key="9">
    <source>
        <dbReference type="Proteomes" id="UP001345963"/>
    </source>
</evidence>
<evidence type="ECO:0000256" key="4">
    <source>
        <dbReference type="ARBA" id="ARBA00023015"/>
    </source>
</evidence>
<feature type="compositionally biased region" description="Basic and acidic residues" evidence="7">
    <location>
        <begin position="349"/>
        <end position="361"/>
    </location>
</feature>
<feature type="compositionally biased region" description="Low complexity" evidence="7">
    <location>
        <begin position="328"/>
        <end position="345"/>
    </location>
</feature>
<dbReference type="Proteomes" id="UP001345963">
    <property type="component" value="Unassembled WGS sequence"/>
</dbReference>
<protein>
    <recommendedName>
        <fullName evidence="10">Mediator of RNA polymerase II transcription subunit 13-like</fullName>
    </recommendedName>
</protein>
<feature type="region of interest" description="Disordered" evidence="7">
    <location>
        <begin position="561"/>
        <end position="647"/>
    </location>
</feature>
<gene>
    <name evidence="8" type="ORF">ATANTOWER_024005</name>
</gene>
<evidence type="ECO:0008006" key="10">
    <source>
        <dbReference type="Google" id="ProtNLM"/>
    </source>
</evidence>
<comment type="subcellular location">
    <subcellularLocation>
        <location evidence="1">Nucleus</location>
    </subcellularLocation>
</comment>